<keyword evidence="2" id="KW-1185">Reference proteome</keyword>
<dbReference type="RefSeq" id="WP_031566176.1">
    <property type="nucleotide sequence ID" value="NZ_CAAAIS010000010.1"/>
</dbReference>
<dbReference type="OrthoDB" id="5648479at2"/>
<protein>
    <submittedName>
        <fullName evidence="1">Uncharacterized protein</fullName>
    </submittedName>
</protein>
<accession>A0A378LQU2</accession>
<dbReference type="STRING" id="1122170.GCA_000701265_01227"/>
<evidence type="ECO:0000313" key="1">
    <source>
        <dbReference type="EMBL" id="STY29077.1"/>
    </source>
</evidence>
<name>A0A378LQU2_9GAMM</name>
<sequence length="177" mass="20413">MESESNVSIIFRQLSSNQLYDILEHHGATKNETKAIFLMRDLSAGLITVSYYSREHEMVQHLRLGLTEDGWKTVPKPPKEPFFTATLEVKTKYIQDKAKFDKQMQIFFNTAKTLLNENATPKHLQSLGHELRNNKFQKDGLIRPSPMQASQERHYFDYLSNLLLNEDTPSPAKSIVS</sequence>
<evidence type="ECO:0000313" key="2">
    <source>
        <dbReference type="Proteomes" id="UP000255297"/>
    </source>
</evidence>
<gene>
    <name evidence="1" type="ORF">NCTC11532_01257</name>
</gene>
<dbReference type="Proteomes" id="UP000255297">
    <property type="component" value="Unassembled WGS sequence"/>
</dbReference>
<dbReference type="AlphaFoldDB" id="A0A378LQU2"/>
<organism evidence="1 2">
    <name type="scientific">Legionella wadsworthii</name>
    <dbReference type="NCBI Taxonomy" id="28088"/>
    <lineage>
        <taxon>Bacteria</taxon>
        <taxon>Pseudomonadati</taxon>
        <taxon>Pseudomonadota</taxon>
        <taxon>Gammaproteobacteria</taxon>
        <taxon>Legionellales</taxon>
        <taxon>Legionellaceae</taxon>
        <taxon>Legionella</taxon>
    </lineage>
</organism>
<dbReference type="EMBL" id="UGPB01000001">
    <property type="protein sequence ID" value="STY29077.1"/>
    <property type="molecule type" value="Genomic_DNA"/>
</dbReference>
<reference evidence="1 2" key="1">
    <citation type="submission" date="2018-06" db="EMBL/GenBank/DDBJ databases">
        <authorList>
            <consortium name="Pathogen Informatics"/>
            <person name="Doyle S."/>
        </authorList>
    </citation>
    <scope>NUCLEOTIDE SEQUENCE [LARGE SCALE GENOMIC DNA]</scope>
    <source>
        <strain evidence="1 2">NCTC11532</strain>
    </source>
</reference>
<proteinExistence type="predicted"/>